<dbReference type="AlphaFoldDB" id="A0A5Q3QIH1"/>
<gene>
    <name evidence="2" type="ORF">GIY23_18980</name>
</gene>
<dbReference type="EMBL" id="CP045929">
    <property type="protein sequence ID" value="QGK71325.1"/>
    <property type="molecule type" value="Genomic_DNA"/>
</dbReference>
<proteinExistence type="predicted"/>
<protein>
    <recommendedName>
        <fullName evidence="4">WXG100 family type VII secretion target</fullName>
    </recommendedName>
</protein>
<accession>A0A5Q3QIH1</accession>
<dbReference type="KEGG" id="sace:GIY23_18980"/>
<sequence length="105" mass="10679">MNGFRTDLDGLTRSAGELHDLAGQADRIAEQLRRAQEAGAGCWGADEVGQRFAAKHEPRAQEAADAVGGIAGSLRGLGGKFAESAATSRAADDAGAAELGRSGQV</sequence>
<dbReference type="RefSeq" id="WP_154077901.1">
    <property type="nucleotide sequence ID" value="NZ_CP045929.1"/>
</dbReference>
<organism evidence="2 3">
    <name type="scientific">Allosaccharopolyspora coralli</name>
    <dbReference type="NCBI Taxonomy" id="2665642"/>
    <lineage>
        <taxon>Bacteria</taxon>
        <taxon>Bacillati</taxon>
        <taxon>Actinomycetota</taxon>
        <taxon>Actinomycetes</taxon>
        <taxon>Pseudonocardiales</taxon>
        <taxon>Pseudonocardiaceae</taxon>
        <taxon>Allosaccharopolyspora</taxon>
    </lineage>
</organism>
<reference evidence="3" key="1">
    <citation type="submission" date="2019-11" db="EMBL/GenBank/DDBJ databases">
        <title>The complete genome sequence of Saccharopolyspora sp. E2A.</title>
        <authorList>
            <person name="Zhang G."/>
        </authorList>
    </citation>
    <scope>NUCLEOTIDE SEQUENCE [LARGE SCALE GENOMIC DNA]</scope>
    <source>
        <strain evidence="3">E2A</strain>
    </source>
</reference>
<evidence type="ECO:0008006" key="4">
    <source>
        <dbReference type="Google" id="ProtNLM"/>
    </source>
</evidence>
<dbReference type="Gene3D" id="1.10.287.1060">
    <property type="entry name" value="ESAT-6-like"/>
    <property type="match status" value="1"/>
</dbReference>
<evidence type="ECO:0000256" key="1">
    <source>
        <dbReference type="SAM" id="MobiDB-lite"/>
    </source>
</evidence>
<evidence type="ECO:0000313" key="3">
    <source>
        <dbReference type="Proteomes" id="UP000371041"/>
    </source>
</evidence>
<evidence type="ECO:0000313" key="2">
    <source>
        <dbReference type="EMBL" id="QGK71325.1"/>
    </source>
</evidence>
<keyword evidence="3" id="KW-1185">Reference proteome</keyword>
<feature type="region of interest" description="Disordered" evidence="1">
    <location>
        <begin position="85"/>
        <end position="105"/>
    </location>
</feature>
<name>A0A5Q3QIH1_9PSEU</name>
<dbReference type="Proteomes" id="UP000371041">
    <property type="component" value="Chromosome"/>
</dbReference>